<organism evidence="2">
    <name type="scientific">Utricularia reniformis</name>
    <dbReference type="NCBI Taxonomy" id="192314"/>
    <lineage>
        <taxon>Eukaryota</taxon>
        <taxon>Viridiplantae</taxon>
        <taxon>Streptophyta</taxon>
        <taxon>Embryophyta</taxon>
        <taxon>Tracheophyta</taxon>
        <taxon>Spermatophyta</taxon>
        <taxon>Magnoliopsida</taxon>
        <taxon>eudicotyledons</taxon>
        <taxon>Gunneridae</taxon>
        <taxon>Pentapetalae</taxon>
        <taxon>asterids</taxon>
        <taxon>lamiids</taxon>
        <taxon>Lamiales</taxon>
        <taxon>Lentibulariaceae</taxon>
        <taxon>Utricularia</taxon>
    </lineage>
</organism>
<feature type="region of interest" description="Disordered" evidence="1">
    <location>
        <begin position="1"/>
        <end position="28"/>
    </location>
</feature>
<accession>A0A1Y0B0A8</accession>
<dbReference type="EMBL" id="KY774314">
    <property type="protein sequence ID" value="ART30833.1"/>
    <property type="molecule type" value="Genomic_DNA"/>
</dbReference>
<gene>
    <name evidence="2" type="ORF">AEK19_MT0577</name>
</gene>
<dbReference type="AlphaFoldDB" id="A0A1Y0B0A8"/>
<name>A0A1Y0B0A8_9LAMI</name>
<evidence type="ECO:0000256" key="1">
    <source>
        <dbReference type="SAM" id="MobiDB-lite"/>
    </source>
</evidence>
<protein>
    <submittedName>
        <fullName evidence="2">Uncharacterized protein</fullName>
    </submittedName>
</protein>
<keyword evidence="2" id="KW-0496">Mitochondrion</keyword>
<feature type="compositionally biased region" description="Basic and acidic residues" evidence="1">
    <location>
        <begin position="13"/>
        <end position="25"/>
    </location>
</feature>
<geneLocation type="mitochondrion" evidence="2"/>
<evidence type="ECO:0000313" key="2">
    <source>
        <dbReference type="EMBL" id="ART30833.1"/>
    </source>
</evidence>
<sequence length="44" mass="5179">MNYKGKGPAQVKLADRQNQLHDQKTSRQQMSWWNMMSLQIESAN</sequence>
<proteinExistence type="predicted"/>
<reference evidence="2" key="1">
    <citation type="submission" date="2017-03" db="EMBL/GenBank/DDBJ databases">
        <title>The mitochondrial genome of the carnivorous plant Utricularia reniformis (Lentibulariaceae): structure, comparative analysis and evolutionary landmarks.</title>
        <authorList>
            <person name="Silva S.R."/>
            <person name="Alvarenga D.O."/>
            <person name="Michael T.P."/>
            <person name="Miranda V.F.O."/>
            <person name="Varani A.M."/>
        </authorList>
    </citation>
    <scope>NUCLEOTIDE SEQUENCE</scope>
</reference>